<name>A0A4S8M7Y7_DENBC</name>
<feature type="compositionally biased region" description="Basic and acidic residues" evidence="1">
    <location>
        <begin position="846"/>
        <end position="863"/>
    </location>
</feature>
<feature type="compositionally biased region" description="Polar residues" evidence="1">
    <location>
        <begin position="649"/>
        <end position="671"/>
    </location>
</feature>
<protein>
    <submittedName>
        <fullName evidence="2">Uncharacterized protein</fullName>
    </submittedName>
</protein>
<feature type="compositionally biased region" description="Low complexity" evidence="1">
    <location>
        <begin position="429"/>
        <end position="447"/>
    </location>
</feature>
<evidence type="ECO:0000313" key="3">
    <source>
        <dbReference type="Proteomes" id="UP000297245"/>
    </source>
</evidence>
<feature type="compositionally biased region" description="Low complexity" evidence="1">
    <location>
        <begin position="242"/>
        <end position="293"/>
    </location>
</feature>
<sequence>MSQLPPPTPYRRQNSMPSGIPVRRPPLRSSPLTGPAVSSDGTVTTSEGETGMTSRAKPSRILSTPELQTLATLSYHPSSMPSPPPEAPLFRSSTSEHRASNPNRSIYYSHDKKEKKKSFSTSSFSIFAGSSTVPAFPETSPTLPTAPHRSFRYSSRSSPPPPLSSNSSGTSQHHYPRAHFPDTPSQSTTSEAQGQGGSNWLLSNTYAVTPNFSRLGMRSPGIVMPVSAKSHRKTESQPLPRSSSTSSIGRLKNSKSSTSLRSSRHTQTQQAQGQVQARSRVHSRSSSSISYPSIGAVNGKSSTKVPKSLYLSKSTTGLYSRLISSPVNGRISSTSTAAMTEGRNEVAKPQSIDIDNISLTLSKPDVVLITNTIDTTTETINTTNTTTTVPAVTSTATDTLDVVGTDGMDSEASLMLDAGLLGQVEDRSSSLLRPRPKSKSVSSTSSLLVTRNHEEGYPIGVRNSVIMDPFCFANADVELPEQVQASLSPPPPPPQQVDGNEFSDFSCDDVGADLNSSNNHTSLTSTSSSIGLNDGGSFGSNAERESKDDVDHTCHPSVSVSASNSLVCLLSSSSTPPPLAPLTTTPNIGRGSISEDVEVEANDSEQDKADLPITSTAVDIDERHIDGEQRIMNFTSSSISVHSRFRYPRSQSQSQSDHQALTQSQPTSYQRQQHKNQHQLLSSSSSSLSTIKSITGCKTDFSLSSKSRKASLGSLSLSSFKKKVMQKRTKSLSSLKSVSSSHMRSNSDGDSTVLGAIQQKQGQGSSGSGSGRVDAEVSLWEGKKRHKGKGVTSFLSFGSTAEAHALTLADEEVPPLPLPLPEPPTSAQQLFPHDLLEPEPSSTRYDGVERQGKGQCEGNKEVDSEFEDEDDSEVDEDLIAAERLLEEVMSFNQPVLPSRRSNITLSRIDVEAASVKAQLSRVEVAGGSDTTSPIDEEITTSEDHGPPWRPSSPPCQTMDHHAAALGKRTSSLSGYSHLSTSVRSLPSHSLDRQLSSLPERTTSIRPTYSHFSTSARSLPSRPTEHQSQQDISPLVSASRAKRSSILSSFSHVSNSAKSVKSLHGAPSPSSSSSYRASVSRPTSLTYASESSISSSPPHTPTTPTISVPPLPAKAKSRAGKQALVLSFDTSQGGAPGLGNGMDSVVNSFPGDVTPVPIGPIPPIITRSVSGDDASSISGRNRRDRTSKAIRVLGVEDLEQFESQLVVGHGHEQPPKSVVSQNGLKSSSPKSSLETQRHSMMGMMRRTSRLGMGTRSQSFNTGGDASGHPQRGGGSVKRFWKSLTSNGGGSN</sequence>
<feature type="region of interest" description="Disordered" evidence="1">
    <location>
        <begin position="834"/>
        <end position="874"/>
    </location>
</feature>
<feature type="region of interest" description="Disordered" evidence="1">
    <location>
        <begin position="1163"/>
        <end position="1182"/>
    </location>
</feature>
<feature type="compositionally biased region" description="Polar residues" evidence="1">
    <location>
        <begin position="1253"/>
        <end position="1262"/>
    </location>
</feature>
<feature type="region of interest" description="Disordered" evidence="1">
    <location>
        <begin position="427"/>
        <end position="447"/>
    </location>
</feature>
<feature type="compositionally biased region" description="Polar residues" evidence="1">
    <location>
        <begin position="982"/>
        <end position="1017"/>
    </location>
</feature>
<organism evidence="2 3">
    <name type="scientific">Dendrothele bispora (strain CBS 962.96)</name>
    <dbReference type="NCBI Taxonomy" id="1314807"/>
    <lineage>
        <taxon>Eukaryota</taxon>
        <taxon>Fungi</taxon>
        <taxon>Dikarya</taxon>
        <taxon>Basidiomycota</taxon>
        <taxon>Agaricomycotina</taxon>
        <taxon>Agaricomycetes</taxon>
        <taxon>Agaricomycetidae</taxon>
        <taxon>Agaricales</taxon>
        <taxon>Agaricales incertae sedis</taxon>
        <taxon>Dendrothele</taxon>
    </lineage>
</organism>
<feature type="compositionally biased region" description="Low complexity" evidence="1">
    <location>
        <begin position="514"/>
        <end position="529"/>
    </location>
</feature>
<feature type="compositionally biased region" description="Polar residues" evidence="1">
    <location>
        <begin position="1044"/>
        <end position="1058"/>
    </location>
</feature>
<evidence type="ECO:0000313" key="2">
    <source>
        <dbReference type="EMBL" id="THU98457.1"/>
    </source>
</evidence>
<feature type="region of interest" description="Disordered" evidence="1">
    <location>
        <begin position="1"/>
        <end position="114"/>
    </location>
</feature>
<feature type="compositionally biased region" description="Basic and acidic residues" evidence="1">
    <location>
        <begin position="542"/>
        <end position="554"/>
    </location>
</feature>
<feature type="compositionally biased region" description="Polar residues" evidence="1">
    <location>
        <begin position="61"/>
        <end position="76"/>
    </location>
</feature>
<feature type="compositionally biased region" description="Low complexity" evidence="1">
    <location>
        <begin position="1065"/>
        <end position="1105"/>
    </location>
</feature>
<proteinExistence type="predicted"/>
<evidence type="ECO:0000256" key="1">
    <source>
        <dbReference type="SAM" id="MobiDB-lite"/>
    </source>
</evidence>
<feature type="compositionally biased region" description="Acidic residues" evidence="1">
    <location>
        <begin position="864"/>
        <end position="874"/>
    </location>
</feature>
<feature type="compositionally biased region" description="Low complexity" evidence="1">
    <location>
        <begin position="969"/>
        <end position="981"/>
    </location>
</feature>
<keyword evidence="3" id="KW-1185">Reference proteome</keyword>
<feature type="compositionally biased region" description="Polar residues" evidence="1">
    <location>
        <begin position="1166"/>
        <end position="1178"/>
    </location>
</feature>
<feature type="compositionally biased region" description="Polar residues" evidence="1">
    <location>
        <begin position="183"/>
        <end position="199"/>
    </location>
</feature>
<feature type="compositionally biased region" description="Polar residues" evidence="1">
    <location>
        <begin position="39"/>
        <end position="53"/>
    </location>
</feature>
<dbReference type="OrthoDB" id="3070411at2759"/>
<feature type="region of interest" description="Disordered" evidence="1">
    <location>
        <begin position="483"/>
        <end position="555"/>
    </location>
</feature>
<feature type="region of interest" description="Disordered" evidence="1">
    <location>
        <begin position="731"/>
        <end position="751"/>
    </location>
</feature>
<gene>
    <name evidence="2" type="ORF">K435DRAFT_856585</name>
</gene>
<accession>A0A4S8M7Y7</accession>
<dbReference type="Proteomes" id="UP000297245">
    <property type="component" value="Unassembled WGS sequence"/>
</dbReference>
<feature type="region of interest" description="Disordered" evidence="1">
    <location>
        <begin position="922"/>
        <end position="1114"/>
    </location>
</feature>
<feature type="region of interest" description="Disordered" evidence="1">
    <location>
        <begin position="642"/>
        <end position="685"/>
    </location>
</feature>
<feature type="region of interest" description="Disordered" evidence="1">
    <location>
        <begin position="1207"/>
        <end position="1290"/>
    </location>
</feature>
<feature type="region of interest" description="Disordered" evidence="1">
    <location>
        <begin position="130"/>
        <end position="199"/>
    </location>
</feature>
<feature type="compositionally biased region" description="Polar residues" evidence="1">
    <location>
        <begin position="1217"/>
        <end position="1233"/>
    </location>
</feature>
<reference evidence="2 3" key="1">
    <citation type="journal article" date="2019" name="Nat. Ecol. Evol.">
        <title>Megaphylogeny resolves global patterns of mushroom evolution.</title>
        <authorList>
            <person name="Varga T."/>
            <person name="Krizsan K."/>
            <person name="Foldi C."/>
            <person name="Dima B."/>
            <person name="Sanchez-Garcia M."/>
            <person name="Sanchez-Ramirez S."/>
            <person name="Szollosi G.J."/>
            <person name="Szarkandi J.G."/>
            <person name="Papp V."/>
            <person name="Albert L."/>
            <person name="Andreopoulos W."/>
            <person name="Angelini C."/>
            <person name="Antonin V."/>
            <person name="Barry K.W."/>
            <person name="Bougher N.L."/>
            <person name="Buchanan P."/>
            <person name="Buyck B."/>
            <person name="Bense V."/>
            <person name="Catcheside P."/>
            <person name="Chovatia M."/>
            <person name="Cooper J."/>
            <person name="Damon W."/>
            <person name="Desjardin D."/>
            <person name="Finy P."/>
            <person name="Geml J."/>
            <person name="Haridas S."/>
            <person name="Hughes K."/>
            <person name="Justo A."/>
            <person name="Karasinski D."/>
            <person name="Kautmanova I."/>
            <person name="Kiss B."/>
            <person name="Kocsube S."/>
            <person name="Kotiranta H."/>
            <person name="LaButti K.M."/>
            <person name="Lechner B.E."/>
            <person name="Liimatainen K."/>
            <person name="Lipzen A."/>
            <person name="Lukacs Z."/>
            <person name="Mihaltcheva S."/>
            <person name="Morgado L.N."/>
            <person name="Niskanen T."/>
            <person name="Noordeloos M.E."/>
            <person name="Ohm R.A."/>
            <person name="Ortiz-Santana B."/>
            <person name="Ovrebo C."/>
            <person name="Racz N."/>
            <person name="Riley R."/>
            <person name="Savchenko A."/>
            <person name="Shiryaev A."/>
            <person name="Soop K."/>
            <person name="Spirin V."/>
            <person name="Szebenyi C."/>
            <person name="Tomsovsky M."/>
            <person name="Tulloss R.E."/>
            <person name="Uehling J."/>
            <person name="Grigoriev I.V."/>
            <person name="Vagvolgyi C."/>
            <person name="Papp T."/>
            <person name="Martin F.M."/>
            <person name="Miettinen O."/>
            <person name="Hibbett D.S."/>
            <person name="Nagy L.G."/>
        </authorList>
    </citation>
    <scope>NUCLEOTIDE SEQUENCE [LARGE SCALE GENOMIC DNA]</scope>
    <source>
        <strain evidence="2 3">CBS 962.96</strain>
    </source>
</reference>
<dbReference type="EMBL" id="ML179135">
    <property type="protein sequence ID" value="THU98457.1"/>
    <property type="molecule type" value="Genomic_DNA"/>
</dbReference>
<feature type="region of interest" description="Disordered" evidence="1">
    <location>
        <begin position="227"/>
        <end position="298"/>
    </location>
</feature>
<feature type="compositionally biased region" description="Low complexity" evidence="1">
    <location>
        <begin position="731"/>
        <end position="741"/>
    </location>
</feature>